<dbReference type="KEGG" id="rdp:RD2015_1837"/>
<protein>
    <submittedName>
        <fullName evidence="2">Uncharacterized protein</fullName>
    </submittedName>
</protein>
<evidence type="ECO:0000313" key="3">
    <source>
        <dbReference type="Proteomes" id="UP000060699"/>
    </source>
</evidence>
<evidence type="ECO:0000313" key="2">
    <source>
        <dbReference type="EMBL" id="ALV06316.1"/>
    </source>
</evidence>
<name>A0A0U3MFH7_9BURK</name>
<proteinExistence type="predicted"/>
<accession>A0A0U3MFH7</accession>
<gene>
    <name evidence="2" type="ORF">RD2015_1837</name>
</gene>
<dbReference type="AlphaFoldDB" id="A0A0U3MFH7"/>
<keyword evidence="3" id="KW-1185">Reference proteome</keyword>
<evidence type="ECO:0000256" key="1">
    <source>
        <dbReference type="SAM" id="MobiDB-lite"/>
    </source>
</evidence>
<feature type="compositionally biased region" description="Basic and acidic residues" evidence="1">
    <location>
        <begin position="134"/>
        <end position="143"/>
    </location>
</feature>
<feature type="compositionally biased region" description="Low complexity" evidence="1">
    <location>
        <begin position="100"/>
        <end position="133"/>
    </location>
</feature>
<reference evidence="2 3" key="1">
    <citation type="submission" date="2015-12" db="EMBL/GenBank/DDBJ databases">
        <title>Complete genome of Roseateles depolymerans KCTC 42856.</title>
        <authorList>
            <person name="Kim K.M."/>
        </authorList>
    </citation>
    <scope>NUCLEOTIDE SEQUENCE [LARGE SCALE GENOMIC DNA]</scope>
    <source>
        <strain evidence="2 3">KCTC 42856</strain>
    </source>
</reference>
<dbReference type="EMBL" id="CP013729">
    <property type="protein sequence ID" value="ALV06316.1"/>
    <property type="molecule type" value="Genomic_DNA"/>
</dbReference>
<dbReference type="RefSeq" id="WP_147307029.1">
    <property type="nucleotide sequence ID" value="NZ_CP013729.1"/>
</dbReference>
<feature type="region of interest" description="Disordered" evidence="1">
    <location>
        <begin position="96"/>
        <end position="157"/>
    </location>
</feature>
<dbReference type="OrthoDB" id="9153682at2"/>
<organism evidence="2 3">
    <name type="scientific">Roseateles depolymerans</name>
    <dbReference type="NCBI Taxonomy" id="76731"/>
    <lineage>
        <taxon>Bacteria</taxon>
        <taxon>Pseudomonadati</taxon>
        <taxon>Pseudomonadota</taxon>
        <taxon>Betaproteobacteria</taxon>
        <taxon>Burkholderiales</taxon>
        <taxon>Sphaerotilaceae</taxon>
        <taxon>Roseateles</taxon>
    </lineage>
</organism>
<dbReference type="Proteomes" id="UP000060699">
    <property type="component" value="Chromosome"/>
</dbReference>
<sequence>MATGSTSPVSPVSAAVRVAPAGRDPQGLQTGDLLRLRPGGASSSGWTLESLEGSQVLSLIQPPLDDLAPGDELLMRVVSVLPRLALEVVERRGAGGAAGAGASAGRAAAGASPDAPGTADVDGLRAGAASRSGAAEDSRRADHPLAGAPPPLRGDSTWAQLSSLRADLAGWRRQMLADPGMPSRSLNTAQLMQAWAEALAQGRPPVGPGGEPFWLLPQPYWLRHERDAQNSQRPRSLEPDLDDEPALSLLFKWKDAAIGMQLQGPRHALKLTLLAETEQVLTALRSELPALVAALVRAGVRLQRLGWRQQALWVPVDPFPDLRADAGLLSAAAELMLALR</sequence>
<feature type="region of interest" description="Disordered" evidence="1">
    <location>
        <begin position="1"/>
        <end position="47"/>
    </location>
</feature>
<feature type="compositionally biased region" description="Low complexity" evidence="1">
    <location>
        <begin position="1"/>
        <end position="23"/>
    </location>
</feature>